<organism evidence="1 2">
    <name type="scientific">Penicillium nordicum</name>
    <dbReference type="NCBI Taxonomy" id="229535"/>
    <lineage>
        <taxon>Eukaryota</taxon>
        <taxon>Fungi</taxon>
        <taxon>Dikarya</taxon>
        <taxon>Ascomycota</taxon>
        <taxon>Pezizomycotina</taxon>
        <taxon>Eurotiomycetes</taxon>
        <taxon>Eurotiomycetidae</taxon>
        <taxon>Eurotiales</taxon>
        <taxon>Aspergillaceae</taxon>
        <taxon>Penicillium</taxon>
    </lineage>
</organism>
<dbReference type="Proteomes" id="UP000037696">
    <property type="component" value="Unassembled WGS sequence"/>
</dbReference>
<accession>A0A0M9WJI9</accession>
<keyword evidence="2" id="KW-1185">Reference proteome</keyword>
<reference evidence="1 2" key="1">
    <citation type="submission" date="2015-08" db="EMBL/GenBank/DDBJ databases">
        <title>Genome sequencing of Penicillium nordicum.</title>
        <authorList>
            <person name="Nguyen H.D."/>
            <person name="Seifert K.A."/>
        </authorList>
    </citation>
    <scope>NUCLEOTIDE SEQUENCE [LARGE SCALE GENOMIC DNA]</scope>
    <source>
        <strain evidence="1 2">DAOMC 185683</strain>
    </source>
</reference>
<comment type="caution">
    <text evidence="1">The sequence shown here is derived from an EMBL/GenBank/DDBJ whole genome shotgun (WGS) entry which is preliminary data.</text>
</comment>
<name>A0A0M9WJI9_9EURO</name>
<sequence>MLSSPLATRAFSLLARSSTPGRANLNASTSSCTAQLRRSLSSWSELRHAGHLPSVLRQRRIHSEQNRRIG</sequence>
<dbReference type="EMBL" id="LHQQ01000018">
    <property type="protein sequence ID" value="KOS47259.1"/>
    <property type="molecule type" value="Genomic_DNA"/>
</dbReference>
<gene>
    <name evidence="1" type="ORF">ACN38_g1757</name>
</gene>
<protein>
    <submittedName>
        <fullName evidence="1">Uncharacterized protein</fullName>
    </submittedName>
</protein>
<dbReference type="AlphaFoldDB" id="A0A0M9WJI9"/>
<proteinExistence type="predicted"/>
<evidence type="ECO:0000313" key="2">
    <source>
        <dbReference type="Proteomes" id="UP000037696"/>
    </source>
</evidence>
<evidence type="ECO:0000313" key="1">
    <source>
        <dbReference type="EMBL" id="KOS47259.1"/>
    </source>
</evidence>